<dbReference type="PANTHER" id="PTHR13245:SF14">
    <property type="entry name" value="RRP15-LIKE PROTEIN"/>
    <property type="match status" value="1"/>
</dbReference>
<accession>A0A6P6CRB5</accession>
<sequence length="415" mass="46260">MVIKVVVTIVVQLKMFRLFLLVGSVGICRPEEDPFSSDGEAVEADSEGEAGARDREDGNAAEARVGASGGWADAMAKILNRKTPGSKAPILLKNRELEKEKEKLKQERLERRKQVCPTRALKVVCCVPSGSRLRRIVPGRACSVSISASNLLICGAGGRITKVLFRTLVSVPPLSMFTFRTTRDFWVTDKGLRYSRQKQQLALHIPTGFLCRSGQRRCPRRTPAPGVGRVTSEERGVWDAEAFMNVRLFSRSICPFIQLFIECLQNACLFLEQEKHIVLVPEFVFWLYRRLSTLFWSFVICRGVVQLFNAVQKHQKNVDEKVKEAGSSVRKRAKLMSAVSKKDFISVLRGLDGGTNQKGSARRTAEARQTEGKEEGPGWTILRDDFMMGASMKDWDKESDGPDGSRPASASDSDT</sequence>
<keyword evidence="5" id="KW-0732">Signal</keyword>
<dbReference type="PANTHER" id="PTHR13245">
    <property type="entry name" value="RRP15-LIKE PROTEIN"/>
    <property type="match status" value="1"/>
</dbReference>
<feature type="chain" id="PRO_5027862678" description="RRP15-like protein" evidence="5">
    <location>
        <begin position="31"/>
        <end position="415"/>
    </location>
</feature>
<dbReference type="AlphaFoldDB" id="A0A6P6CRB5"/>
<dbReference type="InterPro" id="IPR012459">
    <property type="entry name" value="Rrp15"/>
</dbReference>
<protein>
    <recommendedName>
        <fullName evidence="2">RRP15-like protein</fullName>
    </recommendedName>
</protein>
<feature type="compositionally biased region" description="Basic and acidic residues" evidence="4">
    <location>
        <begin position="363"/>
        <end position="379"/>
    </location>
</feature>
<dbReference type="OrthoDB" id="20949at2759"/>
<dbReference type="CTD" id="51018"/>
<feature type="region of interest" description="Disordered" evidence="4">
    <location>
        <begin position="33"/>
        <end position="60"/>
    </location>
</feature>
<gene>
    <name evidence="7" type="primary">RRP15</name>
</gene>
<reference evidence="7" key="1">
    <citation type="submission" date="2025-08" db="UniProtKB">
        <authorList>
            <consortium name="RefSeq"/>
        </authorList>
    </citation>
    <scope>IDENTIFICATION</scope>
    <source>
        <tissue evidence="7">Kidney</tissue>
    </source>
</reference>
<comment type="similarity">
    <text evidence="1">Belongs to the RRP15 family.</text>
</comment>
<evidence type="ECO:0000313" key="6">
    <source>
        <dbReference type="Proteomes" id="UP000515202"/>
    </source>
</evidence>
<dbReference type="Pfam" id="PF07890">
    <property type="entry name" value="Rrp15p"/>
    <property type="match status" value="1"/>
</dbReference>
<name>A0A6P6CRB5_PTEVA</name>
<evidence type="ECO:0000256" key="4">
    <source>
        <dbReference type="SAM" id="MobiDB-lite"/>
    </source>
</evidence>
<evidence type="ECO:0000256" key="5">
    <source>
        <dbReference type="SAM" id="SignalP"/>
    </source>
</evidence>
<evidence type="ECO:0000256" key="2">
    <source>
        <dbReference type="ARBA" id="ARBA00017475"/>
    </source>
</evidence>
<feature type="signal peptide" evidence="5">
    <location>
        <begin position="1"/>
        <end position="30"/>
    </location>
</feature>
<keyword evidence="6" id="KW-1185">Reference proteome</keyword>
<dbReference type="GO" id="GO:0000470">
    <property type="term" value="P:maturation of LSU-rRNA"/>
    <property type="evidence" value="ECO:0007669"/>
    <property type="project" value="TreeGrafter"/>
</dbReference>
<dbReference type="GO" id="GO:0000460">
    <property type="term" value="P:maturation of 5.8S rRNA"/>
    <property type="evidence" value="ECO:0007669"/>
    <property type="project" value="TreeGrafter"/>
</dbReference>
<organism evidence="6 7">
    <name type="scientific">Pteropus vampyrus</name>
    <name type="common">Large flying fox</name>
    <dbReference type="NCBI Taxonomy" id="132908"/>
    <lineage>
        <taxon>Eukaryota</taxon>
        <taxon>Metazoa</taxon>
        <taxon>Chordata</taxon>
        <taxon>Craniata</taxon>
        <taxon>Vertebrata</taxon>
        <taxon>Euteleostomi</taxon>
        <taxon>Mammalia</taxon>
        <taxon>Eutheria</taxon>
        <taxon>Laurasiatheria</taxon>
        <taxon>Chiroptera</taxon>
        <taxon>Yinpterochiroptera</taxon>
        <taxon>Pteropodoidea</taxon>
        <taxon>Pteropodidae</taxon>
        <taxon>Pteropodinae</taxon>
        <taxon>Pteropus</taxon>
    </lineage>
</organism>
<evidence type="ECO:0000256" key="3">
    <source>
        <dbReference type="SAM" id="Coils"/>
    </source>
</evidence>
<evidence type="ECO:0000256" key="1">
    <source>
        <dbReference type="ARBA" id="ARBA00007462"/>
    </source>
</evidence>
<keyword evidence="3" id="KW-0175">Coiled coil</keyword>
<evidence type="ECO:0000313" key="7">
    <source>
        <dbReference type="RefSeq" id="XP_023389919.1"/>
    </source>
</evidence>
<dbReference type="KEGG" id="pvp:105296175"/>
<dbReference type="RefSeq" id="XP_023389919.1">
    <property type="nucleotide sequence ID" value="XM_023534151.1"/>
</dbReference>
<feature type="coiled-coil region" evidence="3">
    <location>
        <begin position="87"/>
        <end position="114"/>
    </location>
</feature>
<dbReference type="GO" id="GO:0030687">
    <property type="term" value="C:preribosome, large subunit precursor"/>
    <property type="evidence" value="ECO:0007669"/>
    <property type="project" value="TreeGrafter"/>
</dbReference>
<dbReference type="GeneID" id="105296175"/>
<feature type="region of interest" description="Disordered" evidence="4">
    <location>
        <begin position="355"/>
        <end position="379"/>
    </location>
</feature>
<proteinExistence type="inferred from homology"/>
<feature type="region of interest" description="Disordered" evidence="4">
    <location>
        <begin position="392"/>
        <end position="415"/>
    </location>
</feature>
<dbReference type="Proteomes" id="UP000515202">
    <property type="component" value="Unplaced"/>
</dbReference>